<reference evidence="1 2" key="1">
    <citation type="journal article" date="2021" name="Commun. Biol.">
        <title>The genome of Shorea leprosula (Dipterocarpaceae) highlights the ecological relevance of drought in aseasonal tropical rainforests.</title>
        <authorList>
            <person name="Ng K.K.S."/>
            <person name="Kobayashi M.J."/>
            <person name="Fawcett J.A."/>
            <person name="Hatakeyama M."/>
            <person name="Paape T."/>
            <person name="Ng C.H."/>
            <person name="Ang C.C."/>
            <person name="Tnah L.H."/>
            <person name="Lee C.T."/>
            <person name="Nishiyama T."/>
            <person name="Sese J."/>
            <person name="O'Brien M.J."/>
            <person name="Copetti D."/>
            <person name="Mohd Noor M.I."/>
            <person name="Ong R.C."/>
            <person name="Putra M."/>
            <person name="Sireger I.Z."/>
            <person name="Indrioko S."/>
            <person name="Kosugi Y."/>
            <person name="Izuno A."/>
            <person name="Isagi Y."/>
            <person name="Lee S.L."/>
            <person name="Shimizu K.K."/>
        </authorList>
    </citation>
    <scope>NUCLEOTIDE SEQUENCE [LARGE SCALE GENOMIC DNA]</scope>
    <source>
        <strain evidence="1">214</strain>
    </source>
</reference>
<dbReference type="AlphaFoldDB" id="A0AAV5JF66"/>
<sequence length="117" mass="12969">MLLQTTVSTPLPFPPPPLSHSLHSSGSLKIRPKKLSLQTLVQCYGVPALKNLTTYEVFPSFQIFQKEVAMESAVSTKFDSNSPFSLLPFSHKVQNLLVALLIGKLHILLLMQPIDVE</sequence>
<accession>A0AAV5JF66</accession>
<name>A0AAV5JF66_9ROSI</name>
<evidence type="ECO:0000313" key="2">
    <source>
        <dbReference type="Proteomes" id="UP001054252"/>
    </source>
</evidence>
<protein>
    <submittedName>
        <fullName evidence="1">Uncharacterized protein</fullName>
    </submittedName>
</protein>
<dbReference type="EMBL" id="BPVZ01000030">
    <property type="protein sequence ID" value="GKV09040.1"/>
    <property type="molecule type" value="Genomic_DNA"/>
</dbReference>
<proteinExistence type="predicted"/>
<gene>
    <name evidence="1" type="ORF">SLEP1_g20595</name>
</gene>
<dbReference type="Proteomes" id="UP001054252">
    <property type="component" value="Unassembled WGS sequence"/>
</dbReference>
<keyword evidence="2" id="KW-1185">Reference proteome</keyword>
<evidence type="ECO:0000313" key="1">
    <source>
        <dbReference type="EMBL" id="GKV09040.1"/>
    </source>
</evidence>
<comment type="caution">
    <text evidence="1">The sequence shown here is derived from an EMBL/GenBank/DDBJ whole genome shotgun (WGS) entry which is preliminary data.</text>
</comment>
<organism evidence="1 2">
    <name type="scientific">Rubroshorea leprosula</name>
    <dbReference type="NCBI Taxonomy" id="152421"/>
    <lineage>
        <taxon>Eukaryota</taxon>
        <taxon>Viridiplantae</taxon>
        <taxon>Streptophyta</taxon>
        <taxon>Embryophyta</taxon>
        <taxon>Tracheophyta</taxon>
        <taxon>Spermatophyta</taxon>
        <taxon>Magnoliopsida</taxon>
        <taxon>eudicotyledons</taxon>
        <taxon>Gunneridae</taxon>
        <taxon>Pentapetalae</taxon>
        <taxon>rosids</taxon>
        <taxon>malvids</taxon>
        <taxon>Malvales</taxon>
        <taxon>Dipterocarpaceae</taxon>
        <taxon>Rubroshorea</taxon>
    </lineage>
</organism>